<accession>A0A6A5QR97</accession>
<dbReference type="Gene3D" id="3.30.499.10">
    <property type="entry name" value="Aconitase, domain 3"/>
    <property type="match status" value="2"/>
</dbReference>
<dbReference type="EMBL" id="ML979134">
    <property type="protein sequence ID" value="KAF1917889.1"/>
    <property type="molecule type" value="Genomic_DNA"/>
</dbReference>
<comment type="pathway">
    <text evidence="3 17">Amino-acid biosynthesis; L-lysine biosynthesis via AAA pathway; L-alpha-aminoadipate from 2-oxoglutarate: step 3/5.</text>
</comment>
<protein>
    <recommendedName>
        <fullName evidence="6 17">Homoaconitase, mitochondrial</fullName>
        <ecNumber evidence="5 17">4.2.1.36</ecNumber>
    </recommendedName>
    <alternativeName>
        <fullName evidence="16 17">Homoaconitate hydratase</fullName>
    </alternativeName>
</protein>
<evidence type="ECO:0000256" key="17">
    <source>
        <dbReference type="RuleBase" id="RU362038"/>
    </source>
</evidence>
<keyword evidence="11 17" id="KW-0411">Iron-sulfur</keyword>
<dbReference type="InterPro" id="IPR015931">
    <property type="entry name" value="Acnase/IPM_dHydase_lsu_aba_1/3"/>
</dbReference>
<name>A0A6A5QR97_AMPQU</name>
<dbReference type="PRINTS" id="PR00415">
    <property type="entry name" value="ACONITASE"/>
</dbReference>
<dbReference type="GO" id="GO:0046872">
    <property type="term" value="F:metal ion binding"/>
    <property type="evidence" value="ECO:0007669"/>
    <property type="project" value="UniProtKB-UniRule"/>
</dbReference>
<keyword evidence="8 17" id="KW-0479">Metal-binding</keyword>
<dbReference type="GO" id="GO:0004409">
    <property type="term" value="F:homoaconitate hydratase activity"/>
    <property type="evidence" value="ECO:0007669"/>
    <property type="project" value="UniProtKB-UniRule"/>
</dbReference>
<dbReference type="EC" id="4.2.1.36" evidence="5 17"/>
<dbReference type="GO" id="GO:0005739">
    <property type="term" value="C:mitochondrion"/>
    <property type="evidence" value="ECO:0007669"/>
    <property type="project" value="UniProtKB-SubCell"/>
</dbReference>
<evidence type="ECO:0000256" key="8">
    <source>
        <dbReference type="ARBA" id="ARBA00022723"/>
    </source>
</evidence>
<evidence type="ECO:0000256" key="15">
    <source>
        <dbReference type="ARBA" id="ARBA00029338"/>
    </source>
</evidence>
<keyword evidence="22" id="KW-1185">Reference proteome</keyword>
<evidence type="ECO:0000256" key="5">
    <source>
        <dbReference type="ARBA" id="ARBA00012022"/>
    </source>
</evidence>
<feature type="region of interest" description="Disordered" evidence="18">
    <location>
        <begin position="742"/>
        <end position="780"/>
    </location>
</feature>
<comment type="cofactor">
    <cofactor evidence="17">
        <name>[4Fe-4S] cluster</name>
        <dbReference type="ChEBI" id="CHEBI:49883"/>
    </cofactor>
    <text evidence="17">Binds 1 [4Fe-4S] cluster per subunit.</text>
</comment>
<dbReference type="InterPro" id="IPR039386">
    <property type="entry name" value="Homoaconitase_swivel"/>
</dbReference>
<gene>
    <name evidence="21" type="ORF">BDU57DRAFT_514366</name>
</gene>
<evidence type="ECO:0000256" key="9">
    <source>
        <dbReference type="ARBA" id="ARBA00022946"/>
    </source>
</evidence>
<dbReference type="SUPFAM" id="SSF52016">
    <property type="entry name" value="LeuD/IlvD-like"/>
    <property type="match status" value="1"/>
</dbReference>
<evidence type="ECO:0000256" key="12">
    <source>
        <dbReference type="ARBA" id="ARBA00023128"/>
    </source>
</evidence>
<dbReference type="Pfam" id="PF00330">
    <property type="entry name" value="Aconitase"/>
    <property type="match status" value="1"/>
</dbReference>
<dbReference type="PANTHER" id="PTHR43822:SF2">
    <property type="entry name" value="HOMOACONITASE, MITOCHONDRIAL"/>
    <property type="match status" value="1"/>
</dbReference>
<feature type="domain" description="Aconitase/3-isopropylmalate dehydratase large subunit alpha/beta/alpha" evidence="19">
    <location>
        <begin position="83"/>
        <end position="539"/>
    </location>
</feature>
<dbReference type="OrthoDB" id="10262323at2759"/>
<comment type="function">
    <text evidence="1 17">Catalyzes the reversible hydration of cis-homoaconitate to (2R,3S)-homoisocitrate, a step in the alpha-aminoadipate pathway for lysine biosynthesis.</text>
</comment>
<evidence type="ECO:0000256" key="1">
    <source>
        <dbReference type="ARBA" id="ARBA00003422"/>
    </source>
</evidence>
<dbReference type="AlphaFoldDB" id="A0A6A5QR97"/>
<dbReference type="InterPro" id="IPR015928">
    <property type="entry name" value="Aconitase/3IPM_dehydase_swvl"/>
</dbReference>
<dbReference type="InterPro" id="IPR004418">
    <property type="entry name" value="Homoaconitase_mito"/>
</dbReference>
<keyword evidence="13 17" id="KW-0457">Lysine biosynthesis</keyword>
<comment type="subcellular location">
    <subcellularLocation>
        <location evidence="2 17">Mitochondrion</location>
    </subcellularLocation>
</comment>
<keyword evidence="12 17" id="KW-0496">Mitochondrion</keyword>
<evidence type="ECO:0000256" key="11">
    <source>
        <dbReference type="ARBA" id="ARBA00023014"/>
    </source>
</evidence>
<dbReference type="InterPro" id="IPR018136">
    <property type="entry name" value="Aconitase_4Fe-4S_BS"/>
</dbReference>
<dbReference type="Gene3D" id="3.20.19.10">
    <property type="entry name" value="Aconitase, domain 4"/>
    <property type="match status" value="1"/>
</dbReference>
<dbReference type="InterPro" id="IPR036008">
    <property type="entry name" value="Aconitase_4Fe-4S_dom"/>
</dbReference>
<evidence type="ECO:0000259" key="19">
    <source>
        <dbReference type="Pfam" id="PF00330"/>
    </source>
</evidence>
<evidence type="ECO:0000256" key="6">
    <source>
        <dbReference type="ARBA" id="ARBA00021560"/>
    </source>
</evidence>
<dbReference type="PROSITE" id="PS01244">
    <property type="entry name" value="ACONITASE_2"/>
    <property type="match status" value="1"/>
</dbReference>
<keyword evidence="14 17" id="KW-0456">Lyase</keyword>
<comment type="catalytic activity">
    <reaction evidence="15 17">
        <text>(2R,3S)-homoisocitrate = cis-homoaconitate + H2O</text>
        <dbReference type="Rhea" id="RHEA:15485"/>
        <dbReference type="ChEBI" id="CHEBI:15377"/>
        <dbReference type="ChEBI" id="CHEBI:15404"/>
        <dbReference type="ChEBI" id="CHEBI:58174"/>
        <dbReference type="EC" id="4.2.1.36"/>
    </reaction>
</comment>
<evidence type="ECO:0000256" key="13">
    <source>
        <dbReference type="ARBA" id="ARBA00023154"/>
    </source>
</evidence>
<evidence type="ECO:0000256" key="16">
    <source>
        <dbReference type="ARBA" id="ARBA00032706"/>
    </source>
</evidence>
<comment type="similarity">
    <text evidence="4 17">Belongs to the aconitase/IPM isomerase family.</text>
</comment>
<evidence type="ECO:0000256" key="4">
    <source>
        <dbReference type="ARBA" id="ARBA00007185"/>
    </source>
</evidence>
<dbReference type="InterPro" id="IPR000573">
    <property type="entry name" value="AconitaseA/IPMdHydase_ssu_swvl"/>
</dbReference>
<sequence length="840" mass="89968">MAMSMRAVRSVRLLRRGPAMLRASPALRVASQLPRAILVARALSTTPARHDAPDVFHSLKEGSAANFLSTLHKIPQTRQTLTEKIVQRHSVGVAEGKILRSGDYVTLQPHKCMTHDNSWPVALKFMSIGATQISDPKQIVMTLDHDVQNKTEKNLQKYRQIEEFAKTQHVVFYPAGRGIGHQIMVEEGYAWPGTLAVASDSHSNMYGGIGCLGTPVVRTDAASIWATGKTWWQIPPVAKVNLIGTMPQGVTGKDVIVALAGLFNKDEVLNHAIEFTGTDETMGSIPVDDRLTIANMTTEWGALTGLFPIDSTLHGWLRARATLAAMGEGQAKDHHQQQFIHERIDKLFTATGIVGKQLGHIFKPALAADKGAVYAKELFLDLATLSPYVSGPNSVKVATPLIELQNQNIPINKAYLVSCTNSRASDIAAAAKVFKDAATTNGDKIPKIAGSVDFYIAAASIPEQKAAEEAGDWQTLLEAGAQPLPAGCGPCIGLGTGLLEPGEVGISASNRNFKGRMGSPDAKAYLASPEVVAASALSGRISGPGRFEVPEGYEGVRRGEGDGIPEEQRMMTIEDMLEKAIQDAEAAIGTFDTATPGTQTVNVPEAASAGTETLTEILPGFPESISGEIVFCDADNINTDGIYPGKYTYQDDVTRNKMAEVCMENFDPSFGKKAKAGDILVSGFNFGCGSSREQAATAILAKGIPLVVAGSFGNIFSRNSINNALMGVEVPKLANRLREVFSSTNPSSSQQDIKEPSQNCESLDSPPPAAPVQPVESKQLTRRTGWTLEWDVRRSTVNVQEGPDGAKWSVKVGELPPNVQEIIALGGLENWVKKEIGATG</sequence>
<dbReference type="GO" id="GO:0051539">
    <property type="term" value="F:4 iron, 4 sulfur cluster binding"/>
    <property type="evidence" value="ECO:0007669"/>
    <property type="project" value="UniProtKB-UniRule"/>
</dbReference>
<proteinExistence type="inferred from homology"/>
<evidence type="ECO:0000313" key="21">
    <source>
        <dbReference type="EMBL" id="KAF1917889.1"/>
    </source>
</evidence>
<dbReference type="GO" id="GO:0019878">
    <property type="term" value="P:lysine biosynthetic process via aminoadipic acid"/>
    <property type="evidence" value="ECO:0007669"/>
    <property type="project" value="UniProtKB-UniRule"/>
</dbReference>
<evidence type="ECO:0000256" key="14">
    <source>
        <dbReference type="ARBA" id="ARBA00023239"/>
    </source>
</evidence>
<organism evidence="21 22">
    <name type="scientific">Ampelomyces quisqualis</name>
    <name type="common">Powdery mildew agent</name>
    <dbReference type="NCBI Taxonomy" id="50730"/>
    <lineage>
        <taxon>Eukaryota</taxon>
        <taxon>Fungi</taxon>
        <taxon>Dikarya</taxon>
        <taxon>Ascomycota</taxon>
        <taxon>Pezizomycotina</taxon>
        <taxon>Dothideomycetes</taxon>
        <taxon>Pleosporomycetidae</taxon>
        <taxon>Pleosporales</taxon>
        <taxon>Pleosporineae</taxon>
        <taxon>Phaeosphaeriaceae</taxon>
        <taxon>Ampelomyces</taxon>
    </lineage>
</organism>
<keyword evidence="9 17" id="KW-0809">Transit peptide</keyword>
<evidence type="ECO:0000256" key="7">
    <source>
        <dbReference type="ARBA" id="ARBA00022605"/>
    </source>
</evidence>
<evidence type="ECO:0000256" key="10">
    <source>
        <dbReference type="ARBA" id="ARBA00023004"/>
    </source>
</evidence>
<dbReference type="InterPro" id="IPR050067">
    <property type="entry name" value="IPM_dehydratase_rel_enz"/>
</dbReference>
<dbReference type="UniPathway" id="UPA00033">
    <property type="reaction ID" value="UER01027"/>
</dbReference>
<keyword evidence="10 17" id="KW-0408">Iron</keyword>
<evidence type="ECO:0000256" key="2">
    <source>
        <dbReference type="ARBA" id="ARBA00004173"/>
    </source>
</evidence>
<dbReference type="FunFam" id="3.30.499.10:FF:000013">
    <property type="entry name" value="Homoaconitase, mitochondrial"/>
    <property type="match status" value="1"/>
</dbReference>
<dbReference type="Proteomes" id="UP000800096">
    <property type="component" value="Unassembled WGS sequence"/>
</dbReference>
<reference evidence="21" key="1">
    <citation type="journal article" date="2020" name="Stud. Mycol.">
        <title>101 Dothideomycetes genomes: a test case for predicting lifestyles and emergence of pathogens.</title>
        <authorList>
            <person name="Haridas S."/>
            <person name="Albert R."/>
            <person name="Binder M."/>
            <person name="Bloem J."/>
            <person name="Labutti K."/>
            <person name="Salamov A."/>
            <person name="Andreopoulos B."/>
            <person name="Baker S."/>
            <person name="Barry K."/>
            <person name="Bills G."/>
            <person name="Bluhm B."/>
            <person name="Cannon C."/>
            <person name="Castanera R."/>
            <person name="Culley D."/>
            <person name="Daum C."/>
            <person name="Ezra D."/>
            <person name="Gonzalez J."/>
            <person name="Henrissat B."/>
            <person name="Kuo A."/>
            <person name="Liang C."/>
            <person name="Lipzen A."/>
            <person name="Lutzoni F."/>
            <person name="Magnuson J."/>
            <person name="Mondo S."/>
            <person name="Nolan M."/>
            <person name="Ohm R."/>
            <person name="Pangilinan J."/>
            <person name="Park H.-J."/>
            <person name="Ramirez L."/>
            <person name="Alfaro M."/>
            <person name="Sun H."/>
            <person name="Tritt A."/>
            <person name="Yoshinaga Y."/>
            <person name="Zwiers L.-H."/>
            <person name="Turgeon B."/>
            <person name="Goodwin S."/>
            <person name="Spatafora J."/>
            <person name="Crous P."/>
            <person name="Grigoriev I."/>
        </authorList>
    </citation>
    <scope>NUCLEOTIDE SEQUENCE</scope>
    <source>
        <strain evidence="21">HMLAC05119</strain>
    </source>
</reference>
<evidence type="ECO:0000256" key="3">
    <source>
        <dbReference type="ARBA" id="ARBA00005106"/>
    </source>
</evidence>
<dbReference type="PANTHER" id="PTHR43822">
    <property type="entry name" value="HOMOACONITASE, MITOCHONDRIAL-RELATED"/>
    <property type="match status" value="1"/>
</dbReference>
<feature type="domain" description="Aconitase A/isopropylmalate dehydratase small subunit swivel" evidence="20">
    <location>
        <begin position="617"/>
        <end position="731"/>
    </location>
</feature>
<evidence type="ECO:0000256" key="18">
    <source>
        <dbReference type="SAM" id="MobiDB-lite"/>
    </source>
</evidence>
<evidence type="ECO:0000259" key="20">
    <source>
        <dbReference type="Pfam" id="PF00694"/>
    </source>
</evidence>
<keyword evidence="7 17" id="KW-0028">Amino-acid biosynthesis</keyword>
<evidence type="ECO:0000313" key="22">
    <source>
        <dbReference type="Proteomes" id="UP000800096"/>
    </source>
</evidence>
<dbReference type="SUPFAM" id="SSF53732">
    <property type="entry name" value="Aconitase iron-sulfur domain"/>
    <property type="match status" value="1"/>
</dbReference>
<dbReference type="Pfam" id="PF00694">
    <property type="entry name" value="Aconitase_C"/>
    <property type="match status" value="1"/>
</dbReference>
<dbReference type="InterPro" id="IPR001030">
    <property type="entry name" value="Acoase/IPM_deHydtase_lsu_aba"/>
</dbReference>
<feature type="compositionally biased region" description="Polar residues" evidence="18">
    <location>
        <begin position="742"/>
        <end position="762"/>
    </location>
</feature>
<dbReference type="PROSITE" id="PS00450">
    <property type="entry name" value="ACONITASE_1"/>
    <property type="match status" value="1"/>
</dbReference>
<dbReference type="NCBIfam" id="TIGR00139">
    <property type="entry name" value="h_aconitase"/>
    <property type="match status" value="1"/>
</dbReference>
<dbReference type="CDD" id="cd01674">
    <property type="entry name" value="Homoaconitase_Swivel"/>
    <property type="match status" value="1"/>
</dbReference>